<keyword evidence="4 6" id="KW-0805">Transcription regulation</keyword>
<keyword evidence="2 6" id="KW-0889">Transcription antitermination</keyword>
<keyword evidence="3 6" id="KW-0694">RNA-binding</keyword>
<dbReference type="Pfam" id="PF01029">
    <property type="entry name" value="NusB"/>
    <property type="match status" value="1"/>
</dbReference>
<evidence type="ECO:0000313" key="8">
    <source>
        <dbReference type="EMBL" id="STO97154.1"/>
    </source>
</evidence>
<evidence type="ECO:0000259" key="7">
    <source>
        <dbReference type="Pfam" id="PF01029"/>
    </source>
</evidence>
<dbReference type="PANTHER" id="PTHR11078:SF3">
    <property type="entry name" value="ANTITERMINATION NUSB DOMAIN-CONTAINING PROTEIN"/>
    <property type="match status" value="1"/>
</dbReference>
<dbReference type="NCBIfam" id="TIGR01951">
    <property type="entry name" value="nusB"/>
    <property type="match status" value="1"/>
</dbReference>
<evidence type="ECO:0000256" key="4">
    <source>
        <dbReference type="ARBA" id="ARBA00023015"/>
    </source>
</evidence>
<dbReference type="InterPro" id="IPR006027">
    <property type="entry name" value="NusB_RsmB_TIM44"/>
</dbReference>
<dbReference type="SUPFAM" id="SSF48013">
    <property type="entry name" value="NusB-like"/>
    <property type="match status" value="1"/>
</dbReference>
<dbReference type="EMBL" id="UGHV01000001">
    <property type="protein sequence ID" value="STO97154.1"/>
    <property type="molecule type" value="Genomic_DNA"/>
</dbReference>
<dbReference type="Proteomes" id="UP000254841">
    <property type="component" value="Unassembled WGS sequence"/>
</dbReference>
<feature type="domain" description="NusB/RsmB/TIM44" evidence="7">
    <location>
        <begin position="6"/>
        <end position="130"/>
    </location>
</feature>
<dbReference type="GO" id="GO:0005829">
    <property type="term" value="C:cytosol"/>
    <property type="evidence" value="ECO:0007669"/>
    <property type="project" value="TreeGrafter"/>
</dbReference>
<comment type="function">
    <text evidence="6">Involved in transcription antitermination. Required for transcription of ribosomal RNA (rRNA) genes. Binds specifically to the boxA antiterminator sequence of the ribosomal RNA (rrn) operons.</text>
</comment>
<organism evidence="8 9">
    <name type="scientific">Helicobacter canis</name>
    <dbReference type="NCBI Taxonomy" id="29419"/>
    <lineage>
        <taxon>Bacteria</taxon>
        <taxon>Pseudomonadati</taxon>
        <taxon>Campylobacterota</taxon>
        <taxon>Epsilonproteobacteria</taxon>
        <taxon>Campylobacterales</taxon>
        <taxon>Helicobacteraceae</taxon>
        <taxon>Helicobacter</taxon>
    </lineage>
</organism>
<dbReference type="OrthoDB" id="9797817at2"/>
<gene>
    <name evidence="6 8" type="primary">nusB</name>
    <name evidence="8" type="ORF">NCTC12410_00976</name>
</gene>
<evidence type="ECO:0000256" key="6">
    <source>
        <dbReference type="HAMAP-Rule" id="MF_00073"/>
    </source>
</evidence>
<evidence type="ECO:0000256" key="1">
    <source>
        <dbReference type="ARBA" id="ARBA00005952"/>
    </source>
</evidence>
<evidence type="ECO:0000256" key="2">
    <source>
        <dbReference type="ARBA" id="ARBA00022814"/>
    </source>
</evidence>
<evidence type="ECO:0000256" key="3">
    <source>
        <dbReference type="ARBA" id="ARBA00022884"/>
    </source>
</evidence>
<evidence type="ECO:0000256" key="5">
    <source>
        <dbReference type="ARBA" id="ARBA00023163"/>
    </source>
</evidence>
<dbReference type="AlphaFoldDB" id="A0A377J4G2"/>
<dbReference type="GO" id="GO:0003723">
    <property type="term" value="F:RNA binding"/>
    <property type="evidence" value="ECO:0007669"/>
    <property type="project" value="UniProtKB-UniRule"/>
</dbReference>
<protein>
    <recommendedName>
        <fullName evidence="6">Transcription antitermination protein NusB</fullName>
    </recommendedName>
    <alternativeName>
        <fullName evidence="6">Antitermination factor NusB</fullName>
    </alternativeName>
</protein>
<keyword evidence="5 6" id="KW-0804">Transcription</keyword>
<dbReference type="GO" id="GO:0031564">
    <property type="term" value="P:transcription antitermination"/>
    <property type="evidence" value="ECO:0007669"/>
    <property type="project" value="UniProtKB-KW"/>
</dbReference>
<dbReference type="Gene3D" id="1.10.940.10">
    <property type="entry name" value="NusB-like"/>
    <property type="match status" value="1"/>
</dbReference>
<reference evidence="8 9" key="1">
    <citation type="submission" date="2018-06" db="EMBL/GenBank/DDBJ databases">
        <authorList>
            <consortium name="Pathogen Informatics"/>
            <person name="Doyle S."/>
        </authorList>
    </citation>
    <scope>NUCLEOTIDE SEQUENCE [LARGE SCALE GENOMIC DNA]</scope>
    <source>
        <strain evidence="8 9">NCTC12410</strain>
    </source>
</reference>
<dbReference type="InterPro" id="IPR035926">
    <property type="entry name" value="NusB-like_sf"/>
</dbReference>
<dbReference type="InterPro" id="IPR011605">
    <property type="entry name" value="NusB_fam"/>
</dbReference>
<evidence type="ECO:0000313" key="9">
    <source>
        <dbReference type="Proteomes" id="UP000254841"/>
    </source>
</evidence>
<dbReference type="HAMAP" id="MF_00073">
    <property type="entry name" value="NusB"/>
    <property type="match status" value="1"/>
</dbReference>
<dbReference type="CDD" id="cd00619">
    <property type="entry name" value="Terminator_NusB"/>
    <property type="match status" value="1"/>
</dbReference>
<proteinExistence type="inferred from homology"/>
<dbReference type="PANTHER" id="PTHR11078">
    <property type="entry name" value="N UTILIZATION SUBSTANCE PROTEIN B-RELATED"/>
    <property type="match status" value="1"/>
</dbReference>
<dbReference type="RefSeq" id="WP_115011418.1">
    <property type="nucleotide sequence ID" value="NZ_UGHV01000001.1"/>
</dbReference>
<dbReference type="GO" id="GO:0006353">
    <property type="term" value="P:DNA-templated transcription termination"/>
    <property type="evidence" value="ECO:0007669"/>
    <property type="project" value="UniProtKB-UniRule"/>
</dbReference>
<comment type="similarity">
    <text evidence="1 6">Belongs to the NusB family.</text>
</comment>
<name>A0A377J4G2_9HELI</name>
<sequence>MATRTQAREAVVGLLYAYECGNTAIMQSAPHILQDRKIKNKQQDFALGLLGGVLERFEALSGEVAKHLKEWDFDRLGQMEKNILRLGAYEMLYTQTDAPIIINEAIELAKIYGEDNAPKLVNAVLDAISKQGRQI</sequence>
<accession>A0A377J4G2</accession>